<dbReference type="PANTHER" id="PTHR11452">
    <property type="entry name" value="ALPHA-GALACTOSIDASE/ALPHA-N-ACETYLGALACTOSAMINIDASE"/>
    <property type="match status" value="1"/>
</dbReference>
<keyword evidence="6" id="KW-0732">Signal</keyword>
<dbReference type="Proteomes" id="UP000799439">
    <property type="component" value="Unassembled WGS sequence"/>
</dbReference>
<name>A0A9P4MNM8_9PEZI</name>
<protein>
    <recommendedName>
        <fullName evidence="4 11">Alpha-galactosidase</fullName>
        <ecNumber evidence="4 11">3.2.1.22</ecNumber>
    </recommendedName>
    <alternativeName>
        <fullName evidence="11">Melibiase</fullName>
    </alternativeName>
</protein>
<dbReference type="GO" id="GO:0005995">
    <property type="term" value="P:melibiose catabolic process"/>
    <property type="evidence" value="ECO:0007669"/>
    <property type="project" value="UniProtKB-ARBA"/>
</dbReference>
<comment type="subcellular location">
    <subcellularLocation>
        <location evidence="2">Secreted</location>
    </subcellularLocation>
</comment>
<reference evidence="13" key="1">
    <citation type="journal article" date="2020" name="Stud. Mycol.">
        <title>101 Dothideomycetes genomes: a test case for predicting lifestyles and emergence of pathogens.</title>
        <authorList>
            <person name="Haridas S."/>
            <person name="Albert R."/>
            <person name="Binder M."/>
            <person name="Bloem J."/>
            <person name="Labutti K."/>
            <person name="Salamov A."/>
            <person name="Andreopoulos B."/>
            <person name="Baker S."/>
            <person name="Barry K."/>
            <person name="Bills G."/>
            <person name="Bluhm B."/>
            <person name="Cannon C."/>
            <person name="Castanera R."/>
            <person name="Culley D."/>
            <person name="Daum C."/>
            <person name="Ezra D."/>
            <person name="Gonzalez J."/>
            <person name="Henrissat B."/>
            <person name="Kuo A."/>
            <person name="Liang C."/>
            <person name="Lipzen A."/>
            <person name="Lutzoni F."/>
            <person name="Magnuson J."/>
            <person name="Mondo S."/>
            <person name="Nolan M."/>
            <person name="Ohm R."/>
            <person name="Pangilinan J."/>
            <person name="Park H.-J."/>
            <person name="Ramirez L."/>
            <person name="Alfaro M."/>
            <person name="Sun H."/>
            <person name="Tritt A."/>
            <person name="Yoshinaga Y."/>
            <person name="Zwiers L.-H."/>
            <person name="Turgeon B."/>
            <person name="Goodwin S."/>
            <person name="Spatafora J."/>
            <person name="Crous P."/>
            <person name="Grigoriev I."/>
        </authorList>
    </citation>
    <scope>NUCLEOTIDE SEQUENCE</scope>
    <source>
        <strain evidence="13">CBS 260.36</strain>
    </source>
</reference>
<dbReference type="FunFam" id="3.20.20.70:FF:000202">
    <property type="entry name" value="Alpha-galactosidase"/>
    <property type="match status" value="1"/>
</dbReference>
<dbReference type="EC" id="3.2.1.22" evidence="4 11"/>
<accession>A0A9P4MNM8</accession>
<evidence type="ECO:0000256" key="9">
    <source>
        <dbReference type="ARBA" id="ARBA00023180"/>
    </source>
</evidence>
<organism evidence="13 14">
    <name type="scientific">Myriangium duriaei CBS 260.36</name>
    <dbReference type="NCBI Taxonomy" id="1168546"/>
    <lineage>
        <taxon>Eukaryota</taxon>
        <taxon>Fungi</taxon>
        <taxon>Dikarya</taxon>
        <taxon>Ascomycota</taxon>
        <taxon>Pezizomycotina</taxon>
        <taxon>Dothideomycetes</taxon>
        <taxon>Dothideomycetidae</taxon>
        <taxon>Myriangiales</taxon>
        <taxon>Myriangiaceae</taxon>
        <taxon>Myriangium</taxon>
    </lineage>
</organism>
<evidence type="ECO:0000313" key="14">
    <source>
        <dbReference type="Proteomes" id="UP000799439"/>
    </source>
</evidence>
<dbReference type="InterPro" id="IPR013780">
    <property type="entry name" value="Glyco_hydro_b"/>
</dbReference>
<keyword evidence="10 11" id="KW-0326">Glycosidase</keyword>
<dbReference type="PANTHER" id="PTHR11452:SF75">
    <property type="entry name" value="ALPHA-GALACTOSIDASE MEL1"/>
    <property type="match status" value="1"/>
</dbReference>
<evidence type="ECO:0000259" key="12">
    <source>
        <dbReference type="Pfam" id="PF17801"/>
    </source>
</evidence>
<dbReference type="InterPro" id="IPR013785">
    <property type="entry name" value="Aldolase_TIM"/>
</dbReference>
<keyword evidence="8 11" id="KW-1015">Disulfide bond</keyword>
<sequence>MGWDNWNAFGCSVSEDLLTGTAQRMSDIGLKDAGYNYVILDDCWSAGRYENDTLKPDFTKFPNGMAHVADAVHNLGMKYGMYSSAGLYTCGQYAASLGKEETDANTFAEWGVDYLKYDNCYNNGQSGVPLLSFNRYNAMSMALNKTGRPILYSMCQWGEDGPWNWAMTIANSWRMSGDITDTFNRPDDRCPCTDQEGLDCKLPGYHCSMMNILNKVAYFLNKGQPGAWNDLDMLEVGNGGMTDEEYKTHFTMWAAVKSPLIIGTDVRYLNASAYSIYMNPAIIALNQDPLGTPVQRRWRYYVDKDQYGEGEISLFVGPLYADNQVVILLNAGNSDRMMNATLADVFVDSGGAKSPGAALTYDLFDLWGNRMDNATAASILSANASVHASNYNQAWLNTTQTSFADALAANNSVVLGKQVGTVQPNGMISAMVPRHGVMAYRLRPQRTSSKDEL</sequence>
<proteinExistence type="inferred from homology"/>
<evidence type="ECO:0000256" key="8">
    <source>
        <dbReference type="ARBA" id="ARBA00023157"/>
    </source>
</evidence>
<gene>
    <name evidence="13" type="ORF">K461DRAFT_239268</name>
</gene>
<dbReference type="GO" id="GO:0005576">
    <property type="term" value="C:extracellular region"/>
    <property type="evidence" value="ECO:0007669"/>
    <property type="project" value="UniProtKB-SubCell"/>
</dbReference>
<evidence type="ECO:0000313" key="13">
    <source>
        <dbReference type="EMBL" id="KAF2153881.1"/>
    </source>
</evidence>
<dbReference type="GO" id="GO:0004557">
    <property type="term" value="F:alpha-galactosidase activity"/>
    <property type="evidence" value="ECO:0007669"/>
    <property type="project" value="UniProtKB-EC"/>
</dbReference>
<dbReference type="SUPFAM" id="SSF51445">
    <property type="entry name" value="(Trans)glycosidases"/>
    <property type="match status" value="1"/>
</dbReference>
<feature type="domain" description="Alpha galactosidase C-terminal" evidence="12">
    <location>
        <begin position="309"/>
        <end position="386"/>
    </location>
</feature>
<evidence type="ECO:0000256" key="3">
    <source>
        <dbReference type="ARBA" id="ARBA00009743"/>
    </source>
</evidence>
<dbReference type="Pfam" id="PF17801">
    <property type="entry name" value="Melibiase_C"/>
    <property type="match status" value="1"/>
</dbReference>
<evidence type="ECO:0000256" key="11">
    <source>
        <dbReference type="RuleBase" id="RU361168"/>
    </source>
</evidence>
<dbReference type="InterPro" id="IPR041233">
    <property type="entry name" value="Melibiase_C"/>
</dbReference>
<dbReference type="SUPFAM" id="SSF51011">
    <property type="entry name" value="Glycosyl hydrolase domain"/>
    <property type="match status" value="1"/>
</dbReference>
<dbReference type="AlphaFoldDB" id="A0A9P4MNM8"/>
<comment type="similarity">
    <text evidence="3 11">Belongs to the glycosyl hydrolase 27 family.</text>
</comment>
<dbReference type="InterPro" id="IPR002241">
    <property type="entry name" value="Glyco_hydro_27"/>
</dbReference>
<keyword evidence="7 11" id="KW-0378">Hydrolase</keyword>
<dbReference type="PRINTS" id="PR00740">
    <property type="entry name" value="GLHYDRLASE27"/>
</dbReference>
<evidence type="ECO:0000256" key="6">
    <source>
        <dbReference type="ARBA" id="ARBA00022729"/>
    </source>
</evidence>
<dbReference type="InterPro" id="IPR006215">
    <property type="entry name" value="Glyco_hydro_melibiase"/>
</dbReference>
<comment type="catalytic activity">
    <reaction evidence="1 11">
        <text>Hydrolysis of terminal, non-reducing alpha-D-galactose residues in alpha-D-galactosides, including galactose oligosaccharides, galactomannans and galactolipids.</text>
        <dbReference type="EC" id="3.2.1.22"/>
    </reaction>
</comment>
<dbReference type="PRINTS" id="PR00748">
    <property type="entry name" value="MELIBIASE"/>
</dbReference>
<evidence type="ECO:0000256" key="7">
    <source>
        <dbReference type="ARBA" id="ARBA00022801"/>
    </source>
</evidence>
<dbReference type="Gene3D" id="2.60.40.1180">
    <property type="entry name" value="Golgi alpha-mannosidase II"/>
    <property type="match status" value="1"/>
</dbReference>
<dbReference type="Gene3D" id="3.20.20.70">
    <property type="entry name" value="Aldolase class I"/>
    <property type="match status" value="1"/>
</dbReference>
<comment type="caution">
    <text evidence="13">The sequence shown here is derived from an EMBL/GenBank/DDBJ whole genome shotgun (WGS) entry which is preliminary data.</text>
</comment>
<dbReference type="Pfam" id="PF16499">
    <property type="entry name" value="Melibiase_2"/>
    <property type="match status" value="2"/>
</dbReference>
<dbReference type="CDD" id="cd14792">
    <property type="entry name" value="GH27"/>
    <property type="match status" value="1"/>
</dbReference>
<keyword evidence="14" id="KW-1185">Reference proteome</keyword>
<evidence type="ECO:0000256" key="5">
    <source>
        <dbReference type="ARBA" id="ARBA00022525"/>
    </source>
</evidence>
<evidence type="ECO:0000256" key="4">
    <source>
        <dbReference type="ARBA" id="ARBA00012755"/>
    </source>
</evidence>
<dbReference type="EMBL" id="ML996084">
    <property type="protein sequence ID" value="KAF2153881.1"/>
    <property type="molecule type" value="Genomic_DNA"/>
</dbReference>
<keyword evidence="9" id="KW-0325">Glycoprotein</keyword>
<evidence type="ECO:0000256" key="2">
    <source>
        <dbReference type="ARBA" id="ARBA00004613"/>
    </source>
</evidence>
<evidence type="ECO:0000256" key="10">
    <source>
        <dbReference type="ARBA" id="ARBA00023295"/>
    </source>
</evidence>
<dbReference type="OrthoDB" id="5795902at2759"/>
<evidence type="ECO:0000256" key="1">
    <source>
        <dbReference type="ARBA" id="ARBA00001255"/>
    </source>
</evidence>
<dbReference type="InterPro" id="IPR017853">
    <property type="entry name" value="GH"/>
</dbReference>
<keyword evidence="5" id="KW-0964">Secreted</keyword>